<dbReference type="PANTHER" id="PTHR23135:SF4">
    <property type="entry name" value="UDP-N-ACETYLMURAMOYL-L-ALANYL-D-GLUTAMATE--2,6-DIAMINOPIMELATE LIGASE MURE HOMOLOG, CHLOROPLASTIC"/>
    <property type="match status" value="1"/>
</dbReference>
<evidence type="ECO:0000256" key="2">
    <source>
        <dbReference type="RuleBase" id="RU004135"/>
    </source>
</evidence>
<dbReference type="GO" id="GO:0009252">
    <property type="term" value="P:peptidoglycan biosynthetic process"/>
    <property type="evidence" value="ECO:0007669"/>
    <property type="project" value="UniProtKB-UniPathway"/>
</dbReference>
<keyword evidence="2" id="KW-0131">Cell cycle</keyword>
<protein>
    <recommendedName>
        <fullName evidence="8">UDP-N-acetylmuramoyl-L-alanyl-D-glutamate--2, 6-diaminopimelate ligase</fullName>
    </recommendedName>
</protein>
<evidence type="ECO:0000313" key="7">
    <source>
        <dbReference type="Proteomes" id="UP000229554"/>
    </source>
</evidence>
<name>A0A2M8KTX6_9BACT</name>
<dbReference type="NCBIfam" id="TIGR01085">
    <property type="entry name" value="murE"/>
    <property type="match status" value="1"/>
</dbReference>
<feature type="domain" description="Mur ligase C-terminal" evidence="4">
    <location>
        <begin position="238"/>
        <end position="369"/>
    </location>
</feature>
<feature type="domain" description="Mur ligase central" evidence="5">
    <location>
        <begin position="32"/>
        <end position="204"/>
    </location>
</feature>
<keyword evidence="3" id="KW-0732">Signal</keyword>
<dbReference type="InterPro" id="IPR013221">
    <property type="entry name" value="Mur_ligase_cen"/>
</dbReference>
<dbReference type="PANTHER" id="PTHR23135">
    <property type="entry name" value="MUR LIGASE FAMILY MEMBER"/>
    <property type="match status" value="1"/>
</dbReference>
<feature type="signal peptide" evidence="3">
    <location>
        <begin position="1"/>
        <end position="15"/>
    </location>
</feature>
<keyword evidence="2" id="KW-0133">Cell shape</keyword>
<feature type="chain" id="PRO_5014961117" description="UDP-N-acetylmuramoyl-L-alanyl-D-glutamate--2, 6-diaminopimelate ligase" evidence="3">
    <location>
        <begin position="16"/>
        <end position="408"/>
    </location>
</feature>
<accession>A0A2M8KTX6</accession>
<dbReference type="InterPro" id="IPR036565">
    <property type="entry name" value="Mur-like_cat_sf"/>
</dbReference>
<keyword evidence="2" id="KW-0961">Cell wall biogenesis/degradation</keyword>
<dbReference type="Pfam" id="PF08245">
    <property type="entry name" value="Mur_ligase_M"/>
    <property type="match status" value="1"/>
</dbReference>
<dbReference type="GO" id="GO:0008360">
    <property type="term" value="P:regulation of cell shape"/>
    <property type="evidence" value="ECO:0007669"/>
    <property type="project" value="UniProtKB-KW"/>
</dbReference>
<evidence type="ECO:0008006" key="8">
    <source>
        <dbReference type="Google" id="ProtNLM"/>
    </source>
</evidence>
<evidence type="ECO:0000259" key="4">
    <source>
        <dbReference type="Pfam" id="PF02875"/>
    </source>
</evidence>
<dbReference type="SUPFAM" id="SSF53244">
    <property type="entry name" value="MurD-like peptide ligases, peptide-binding domain"/>
    <property type="match status" value="1"/>
</dbReference>
<dbReference type="GO" id="GO:0005737">
    <property type="term" value="C:cytoplasm"/>
    <property type="evidence" value="ECO:0007669"/>
    <property type="project" value="UniProtKB-SubCell"/>
</dbReference>
<dbReference type="AlphaFoldDB" id="A0A2M8KTX6"/>
<dbReference type="GO" id="GO:0071555">
    <property type="term" value="P:cell wall organization"/>
    <property type="evidence" value="ECO:0007669"/>
    <property type="project" value="UniProtKB-KW"/>
</dbReference>
<dbReference type="Proteomes" id="UP000229554">
    <property type="component" value="Unassembled WGS sequence"/>
</dbReference>
<evidence type="ECO:0000259" key="5">
    <source>
        <dbReference type="Pfam" id="PF08245"/>
    </source>
</evidence>
<dbReference type="GO" id="GO:0051301">
    <property type="term" value="P:cell division"/>
    <property type="evidence" value="ECO:0007669"/>
    <property type="project" value="UniProtKB-KW"/>
</dbReference>
<dbReference type="Pfam" id="PF02875">
    <property type="entry name" value="Mur_ligase_C"/>
    <property type="match status" value="1"/>
</dbReference>
<comment type="similarity">
    <text evidence="1">Belongs to the MurCDEF family. MurE subfamily.</text>
</comment>
<keyword evidence="2" id="KW-0573">Peptidoglycan synthesis</keyword>
<reference evidence="7" key="1">
    <citation type="submission" date="2017-09" db="EMBL/GenBank/DDBJ databases">
        <title>Depth-based differentiation of microbial function through sediment-hosted aquifers and enrichment of novel symbionts in the deep terrestrial subsurface.</title>
        <authorList>
            <person name="Probst A.J."/>
            <person name="Ladd B."/>
            <person name="Jarett J.K."/>
            <person name="Geller-Mcgrath D.E."/>
            <person name="Sieber C.M.K."/>
            <person name="Emerson J.B."/>
            <person name="Anantharaman K."/>
            <person name="Thomas B.C."/>
            <person name="Malmstrom R."/>
            <person name="Stieglmeier M."/>
            <person name="Klingl A."/>
            <person name="Woyke T."/>
            <person name="Ryan C.M."/>
            <person name="Banfield J.F."/>
        </authorList>
    </citation>
    <scope>NUCLEOTIDE SEQUENCE [LARGE SCALE GENOMIC DNA]</scope>
</reference>
<proteinExistence type="inferred from homology"/>
<dbReference type="GO" id="GO:0016881">
    <property type="term" value="F:acid-amino acid ligase activity"/>
    <property type="evidence" value="ECO:0007669"/>
    <property type="project" value="InterPro"/>
</dbReference>
<sequence length="408" mass="46655">MILFKKLFWFLKALAANMWYDFPSKKIIVIGVTGTDGKTTTTSMIYHMLTSMGEKVSYISTVKAIVAGKTYNLGFHVTTPSAFFIQKQIKRAVDHGDKYVVLEVTSHGLDQLRVWGCTFKVGAITNITKEHLDYHKNIKEYGNTKLKLLNSSEIAVVNADNPTHYLFRNAIKNKSLWFCSTQKKADFTLTDLKTHGLNTTIDGFQAENMVLAYAVLCVLGFDEKKAASSLNSFKNVRGRLDYFEKNNKRFLIDFAHTPNAFKRLLDYIEKKYTYRHIIHVFGCAGKRDKEKRPVMGRYSARVCNTIILTEEDYRTENIETIFNNIEKGIRKEKKHEKGKTYFCIPDRLEAIRHAIQSATPDDIILLTGKAHEQSLARGNKEYPWDEYEAVDKTLSGKKQAISSAVHET</sequence>
<organism evidence="6 7">
    <name type="scientific">Candidatus Roizmanbacteria bacterium CG10_big_fil_rev_8_21_14_0_10_39_6</name>
    <dbReference type="NCBI Taxonomy" id="1974853"/>
    <lineage>
        <taxon>Bacteria</taxon>
        <taxon>Candidatus Roizmaniibacteriota</taxon>
    </lineage>
</organism>
<dbReference type="EMBL" id="PFED01000004">
    <property type="protein sequence ID" value="PJE63330.1"/>
    <property type="molecule type" value="Genomic_DNA"/>
</dbReference>
<dbReference type="InterPro" id="IPR004101">
    <property type="entry name" value="Mur_ligase_C"/>
</dbReference>
<evidence type="ECO:0000256" key="3">
    <source>
        <dbReference type="SAM" id="SignalP"/>
    </source>
</evidence>
<dbReference type="Gene3D" id="3.40.1190.10">
    <property type="entry name" value="Mur-like, catalytic domain"/>
    <property type="match status" value="1"/>
</dbReference>
<evidence type="ECO:0000256" key="1">
    <source>
        <dbReference type="ARBA" id="ARBA00005898"/>
    </source>
</evidence>
<comment type="caution">
    <text evidence="6">The sequence shown here is derived from an EMBL/GenBank/DDBJ whole genome shotgun (WGS) entry which is preliminary data.</text>
</comment>
<dbReference type="InterPro" id="IPR036615">
    <property type="entry name" value="Mur_ligase_C_dom_sf"/>
</dbReference>
<dbReference type="GO" id="GO:0005524">
    <property type="term" value="F:ATP binding"/>
    <property type="evidence" value="ECO:0007669"/>
    <property type="project" value="InterPro"/>
</dbReference>
<comment type="subcellular location">
    <subcellularLocation>
        <location evidence="2">Cytoplasm</location>
    </subcellularLocation>
</comment>
<dbReference type="InterPro" id="IPR005761">
    <property type="entry name" value="UDP-N-AcMur-Glu-dNH2Pim_ligase"/>
</dbReference>
<evidence type="ECO:0000313" key="6">
    <source>
        <dbReference type="EMBL" id="PJE63330.1"/>
    </source>
</evidence>
<dbReference type="Gene3D" id="3.90.190.20">
    <property type="entry name" value="Mur ligase, C-terminal domain"/>
    <property type="match status" value="1"/>
</dbReference>
<dbReference type="UniPathway" id="UPA00219"/>
<dbReference type="SUPFAM" id="SSF53623">
    <property type="entry name" value="MurD-like peptide ligases, catalytic domain"/>
    <property type="match status" value="1"/>
</dbReference>
<gene>
    <name evidence="6" type="ORF">COU88_00125</name>
</gene>
<keyword evidence="2" id="KW-0132">Cell division</keyword>
<comment type="pathway">
    <text evidence="2">Cell wall biogenesis; peptidoglycan biosynthesis.</text>
</comment>